<protein>
    <recommendedName>
        <fullName evidence="1">BioF2-like acetyltransferase domain-containing protein</fullName>
    </recommendedName>
</protein>
<evidence type="ECO:0000259" key="1">
    <source>
        <dbReference type="Pfam" id="PF13480"/>
    </source>
</evidence>
<reference evidence="2 3" key="1">
    <citation type="journal article" date="2014" name="Int. J. Syst. Evol. Microbiol.">
        <title>Complete genome sequence of Corynebacterium casei LMG S-19264T (=DSM 44701T), isolated from a smear-ripened cheese.</title>
        <authorList>
            <consortium name="US DOE Joint Genome Institute (JGI-PGF)"/>
            <person name="Walter F."/>
            <person name="Albersmeier A."/>
            <person name="Kalinowski J."/>
            <person name="Ruckert C."/>
        </authorList>
    </citation>
    <scope>NUCLEOTIDE SEQUENCE [LARGE SCALE GENOMIC DNA]</scope>
    <source>
        <strain evidence="2 3">CGMCC 1.15896</strain>
    </source>
</reference>
<dbReference type="Gene3D" id="3.40.630.30">
    <property type="match status" value="1"/>
</dbReference>
<name>A0A916R936_9HYPH</name>
<gene>
    <name evidence="2" type="ORF">GCM10011499_05420</name>
</gene>
<keyword evidence="3" id="KW-1185">Reference proteome</keyword>
<dbReference type="InterPro" id="IPR038740">
    <property type="entry name" value="BioF2-like_GNAT_dom"/>
</dbReference>
<feature type="domain" description="BioF2-like acetyltransferase" evidence="1">
    <location>
        <begin position="35"/>
        <end position="127"/>
    </location>
</feature>
<evidence type="ECO:0000313" key="2">
    <source>
        <dbReference type="EMBL" id="GGA38928.1"/>
    </source>
</evidence>
<dbReference type="SUPFAM" id="SSF55729">
    <property type="entry name" value="Acyl-CoA N-acyltransferases (Nat)"/>
    <property type="match status" value="1"/>
</dbReference>
<accession>A0A916R936</accession>
<dbReference type="Proteomes" id="UP000596977">
    <property type="component" value="Unassembled WGS sequence"/>
</dbReference>
<organism evidence="2 3">
    <name type="scientific">Pelagibacterium lentulum</name>
    <dbReference type="NCBI Taxonomy" id="2029865"/>
    <lineage>
        <taxon>Bacteria</taxon>
        <taxon>Pseudomonadati</taxon>
        <taxon>Pseudomonadota</taxon>
        <taxon>Alphaproteobacteria</taxon>
        <taxon>Hyphomicrobiales</taxon>
        <taxon>Devosiaceae</taxon>
        <taxon>Pelagibacterium</taxon>
    </lineage>
</organism>
<sequence length="176" mass="20223">MTLHHGNGPDLVEKFYMLYEASILRWAQQAGELQWLAQWRLRHIDPLDKFKGMAQMLGDRCGIWLACAGSKPAAGIIVIKDKNAHYMRGAMDRDIAGPSHANEYLHVLAIRDACEKGCNYYQMGESGTSKPLTHFKRRFGAVSYDYEDYHLERLPLLRMDMTMRSLVKRVIGYRGE</sequence>
<dbReference type="InterPro" id="IPR016181">
    <property type="entry name" value="Acyl_CoA_acyltransferase"/>
</dbReference>
<proteinExistence type="predicted"/>
<comment type="caution">
    <text evidence="2">The sequence shown here is derived from an EMBL/GenBank/DDBJ whole genome shotgun (WGS) entry which is preliminary data.</text>
</comment>
<evidence type="ECO:0000313" key="3">
    <source>
        <dbReference type="Proteomes" id="UP000596977"/>
    </source>
</evidence>
<dbReference type="AlphaFoldDB" id="A0A916R936"/>
<dbReference type="EMBL" id="BMKB01000001">
    <property type="protein sequence ID" value="GGA38928.1"/>
    <property type="molecule type" value="Genomic_DNA"/>
</dbReference>
<dbReference type="Pfam" id="PF13480">
    <property type="entry name" value="Acetyltransf_6"/>
    <property type="match status" value="1"/>
</dbReference>